<evidence type="ECO:0000313" key="2">
    <source>
        <dbReference type="Proteomes" id="UP000598996"/>
    </source>
</evidence>
<name>A0ABS1VZS3_9ACTN</name>
<gene>
    <name evidence="1" type="ORF">JKJ07_36990</name>
</gene>
<accession>A0ABS1VZS3</accession>
<comment type="caution">
    <text evidence="1">The sequence shown here is derived from an EMBL/GenBank/DDBJ whole genome shotgun (WGS) entry which is preliminary data.</text>
</comment>
<sequence>MIDYYLIEGGGVIVEAFELAGDHTTVGLRSSLWRDGEWRGISGPQWRNDPELLAAVTPVDRDAAAAAYPGEWPDERQLPGEYVAIGGAPVLRLRDEPVPDGFRERRVYRVLFAGEPATDQFISGAGDEFVWHLHRVGGGVAWALDVTVLLTGADDAVGALLHELTADAKGLGLIPVIVERFA</sequence>
<keyword evidence="2" id="KW-1185">Reference proteome</keyword>
<dbReference type="RefSeq" id="WP_202996623.1">
    <property type="nucleotide sequence ID" value="NZ_JAENHO010000012.1"/>
</dbReference>
<organism evidence="1 2">
    <name type="scientific">Paractinoplanes lichenicola</name>
    <dbReference type="NCBI Taxonomy" id="2802976"/>
    <lineage>
        <taxon>Bacteria</taxon>
        <taxon>Bacillati</taxon>
        <taxon>Actinomycetota</taxon>
        <taxon>Actinomycetes</taxon>
        <taxon>Micromonosporales</taxon>
        <taxon>Micromonosporaceae</taxon>
        <taxon>Paractinoplanes</taxon>
    </lineage>
</organism>
<dbReference type="Proteomes" id="UP000598996">
    <property type="component" value="Unassembled WGS sequence"/>
</dbReference>
<proteinExistence type="predicted"/>
<reference evidence="1 2" key="1">
    <citation type="submission" date="2021-01" db="EMBL/GenBank/DDBJ databases">
        <title>Actinoplanes sp. nov. LDG1-01 isolated from lichen.</title>
        <authorList>
            <person name="Saeng-In P."/>
            <person name="Phongsopitanun W."/>
            <person name="Kanchanasin P."/>
            <person name="Yuki M."/>
            <person name="Kudo T."/>
            <person name="Ohkuma M."/>
            <person name="Tanasupawat S."/>
        </authorList>
    </citation>
    <scope>NUCLEOTIDE SEQUENCE [LARGE SCALE GENOMIC DNA]</scope>
    <source>
        <strain evidence="1 2">LDG1-01</strain>
    </source>
</reference>
<evidence type="ECO:0000313" key="1">
    <source>
        <dbReference type="EMBL" id="MBL7259933.1"/>
    </source>
</evidence>
<protein>
    <submittedName>
        <fullName evidence="1">Uncharacterized protein</fullName>
    </submittedName>
</protein>
<dbReference type="EMBL" id="JAENHO010000012">
    <property type="protein sequence ID" value="MBL7259933.1"/>
    <property type="molecule type" value="Genomic_DNA"/>
</dbReference>